<dbReference type="InterPro" id="IPR038765">
    <property type="entry name" value="Papain-like_cys_pep_sf"/>
</dbReference>
<reference evidence="1 3" key="1">
    <citation type="submission" date="2017-12" db="EMBL/GenBank/DDBJ databases">
        <title>Integrating genomic resources of turbot (Scophthalmus maximus) in depth evaluation of genetic and physical mapping variation across individuals.</title>
        <authorList>
            <person name="Martinez P."/>
        </authorList>
    </citation>
    <scope>NUCLEOTIDE SEQUENCE [LARGE SCALE GENOMIC DNA]</scope>
</reference>
<accession>A0A2U9AZI0</accession>
<evidence type="ECO:0000313" key="2">
    <source>
        <dbReference type="EMBL" id="KAF0044975.1"/>
    </source>
</evidence>
<organism evidence="1 3">
    <name type="scientific">Scophthalmus maximus</name>
    <name type="common">Turbot</name>
    <name type="synonym">Psetta maxima</name>
    <dbReference type="NCBI Taxonomy" id="52904"/>
    <lineage>
        <taxon>Eukaryota</taxon>
        <taxon>Metazoa</taxon>
        <taxon>Chordata</taxon>
        <taxon>Craniata</taxon>
        <taxon>Vertebrata</taxon>
        <taxon>Euteleostomi</taxon>
        <taxon>Actinopterygii</taxon>
        <taxon>Neopterygii</taxon>
        <taxon>Teleostei</taxon>
        <taxon>Neoteleostei</taxon>
        <taxon>Acanthomorphata</taxon>
        <taxon>Carangaria</taxon>
        <taxon>Pleuronectiformes</taxon>
        <taxon>Pleuronectoidei</taxon>
        <taxon>Scophthalmidae</taxon>
        <taxon>Scophthalmus</taxon>
    </lineage>
</organism>
<dbReference type="AlphaFoldDB" id="A0A2U9AZI0"/>
<evidence type="ECO:0000313" key="4">
    <source>
        <dbReference type="Proteomes" id="UP000438429"/>
    </source>
</evidence>
<keyword evidence="3" id="KW-1185">Reference proteome</keyword>
<dbReference type="Proteomes" id="UP000246464">
    <property type="component" value="Chromosome 1"/>
</dbReference>
<dbReference type="OrthoDB" id="8962340at2759"/>
<proteinExistence type="predicted"/>
<gene>
    <name evidence="2" type="ORF">F2P81_001504</name>
    <name evidence="1" type="ORF">SMAX5B_005039</name>
</gene>
<dbReference type="EMBL" id="VEVO01000002">
    <property type="protein sequence ID" value="KAF0044975.1"/>
    <property type="molecule type" value="Genomic_DNA"/>
</dbReference>
<dbReference type="Gene3D" id="3.90.70.10">
    <property type="entry name" value="Cysteine proteinases"/>
    <property type="match status" value="1"/>
</dbReference>
<dbReference type="Proteomes" id="UP000438429">
    <property type="component" value="Unassembled WGS sequence"/>
</dbReference>
<name>A0A2U9AZI0_SCOMX</name>
<evidence type="ECO:0008006" key="5">
    <source>
        <dbReference type="Google" id="ProtNLM"/>
    </source>
</evidence>
<reference evidence="2 4" key="2">
    <citation type="submission" date="2019-06" db="EMBL/GenBank/DDBJ databases">
        <title>Draft genomes of female and male turbot (Scophthalmus maximus).</title>
        <authorList>
            <person name="Xu H."/>
            <person name="Xu X.-W."/>
            <person name="Shao C."/>
            <person name="Chen S."/>
        </authorList>
    </citation>
    <scope>NUCLEOTIDE SEQUENCE [LARGE SCALE GENOMIC DNA]</scope>
    <source>
        <strain evidence="2">Ysfricsl-2016a</strain>
        <tissue evidence="2">Blood</tissue>
    </source>
</reference>
<evidence type="ECO:0000313" key="3">
    <source>
        <dbReference type="Proteomes" id="UP000246464"/>
    </source>
</evidence>
<protein>
    <recommendedName>
        <fullName evidence="5">USP domain-containing protein</fullName>
    </recommendedName>
</protein>
<dbReference type="SUPFAM" id="SSF54001">
    <property type="entry name" value="Cysteine proteinases"/>
    <property type="match status" value="1"/>
</dbReference>
<dbReference type="EMBL" id="CP026243">
    <property type="protein sequence ID" value="AWO97092.1"/>
    <property type="molecule type" value="Genomic_DNA"/>
</dbReference>
<evidence type="ECO:0000313" key="1">
    <source>
        <dbReference type="EMBL" id="AWO97092.1"/>
    </source>
</evidence>
<sequence>MPFLTLGLLVGATVTETVRRLFDHFLPPGEADESGIDDYLGAAVSTDLPTNAQVDEEDRPGSDSSSDPCDSVCRFSNSYKNCWMNASLQAVLNLEVVQKKVTSLHPEHVIQELITPEFGVQFLAALTNPGETFFAEDLYGVLGKLSETLPKLKLLEANKILDFLEPLLMSLNRCEVKTSVEIEEMSRCERCEEDVWSKEETYTYVLPAPGENDSITSLWLRSGIEINKPGRCRWCGFPMKTEQTVVLPDVLTLCVPRKVENDSVAYRPVAPCESLEFVVDESTTLSYRLSSVICVGYFRGGIGHGWTYLFKKRAIVKADAGRISVVEFCGPDCICHRGVYYFYERSCADTVPVRGVVRMSKHRRGLGPEQKSPDLCPIFQCKVYIQGEAWFCSCDKLCSV</sequence>